<evidence type="ECO:0000313" key="3">
    <source>
        <dbReference type="Proteomes" id="UP000001511"/>
    </source>
</evidence>
<keyword evidence="1" id="KW-0732">Signal</keyword>
<organism evidence="2 3">
    <name type="scientific">Nostoc azollae (strain 0708)</name>
    <name type="common">Anabaena azollae (strain 0708)</name>
    <dbReference type="NCBI Taxonomy" id="551115"/>
    <lineage>
        <taxon>Bacteria</taxon>
        <taxon>Bacillati</taxon>
        <taxon>Cyanobacteriota</taxon>
        <taxon>Cyanophyceae</taxon>
        <taxon>Nostocales</taxon>
        <taxon>Nostocaceae</taxon>
        <taxon>Trichormus</taxon>
    </lineage>
</organism>
<evidence type="ECO:0000313" key="2">
    <source>
        <dbReference type="EMBL" id="ADI63143.1"/>
    </source>
</evidence>
<name>D7E114_NOSA0</name>
<dbReference type="EMBL" id="CP002059">
    <property type="protein sequence ID" value="ADI63143.1"/>
    <property type="molecule type" value="Genomic_DNA"/>
</dbReference>
<keyword evidence="3" id="KW-1185">Reference proteome</keyword>
<dbReference type="KEGG" id="naz:Aazo_0675"/>
<feature type="chain" id="PRO_5003094781" evidence="1">
    <location>
        <begin position="24"/>
        <end position="70"/>
    </location>
</feature>
<evidence type="ECO:0000256" key="1">
    <source>
        <dbReference type="SAM" id="SignalP"/>
    </source>
</evidence>
<dbReference type="Proteomes" id="UP000001511">
    <property type="component" value="Chromosome"/>
</dbReference>
<reference evidence="2 3" key="1">
    <citation type="journal article" date="2010" name="PLoS ONE">
        <title>Genome erosion in a nitrogen-fixing vertically transmitted endosymbiotic multicellular cyanobacterium.</title>
        <authorList>
            <person name="Ran L."/>
            <person name="Larsson J."/>
            <person name="Vigil-Stenman T."/>
            <person name="Nylander J.A."/>
            <person name="Ininbergs K."/>
            <person name="Zheng W.W."/>
            <person name="Lapidus A."/>
            <person name="Lowry S."/>
            <person name="Haselkorn R."/>
            <person name="Bergman B."/>
        </authorList>
    </citation>
    <scope>NUCLEOTIDE SEQUENCE [LARGE SCALE GENOMIC DNA]</scope>
    <source>
        <strain evidence="2 3">0708</strain>
    </source>
</reference>
<dbReference type="HOGENOM" id="CLU_2753870_0_0_3"/>
<dbReference type="AlphaFoldDB" id="D7E114"/>
<accession>D7E114</accession>
<proteinExistence type="predicted"/>
<feature type="signal peptide" evidence="1">
    <location>
        <begin position="1"/>
        <end position="23"/>
    </location>
</feature>
<gene>
    <name evidence="2" type="ordered locus">Aazo_0675</name>
</gene>
<dbReference type="STRING" id="551115.Aazo_0675"/>
<dbReference type="eggNOG" id="ENOG5032VHA">
    <property type="taxonomic scope" value="Bacteria"/>
</dbReference>
<sequence>MIKYLVILLSLIFSLSFTSPAFALVCHNYDGYEVCILNIKRSAKKYREHRAAITVDGVKESTCRSSQFSY</sequence>
<protein>
    <submittedName>
        <fullName evidence="2">Uncharacterized protein</fullName>
    </submittedName>
</protein>